<keyword evidence="2" id="KW-0808">Transferase</keyword>
<feature type="domain" description="Carbohydrate kinase PfkB" evidence="6">
    <location>
        <begin position="61"/>
        <end position="315"/>
    </location>
</feature>
<evidence type="ECO:0000256" key="1">
    <source>
        <dbReference type="ARBA" id="ARBA00010688"/>
    </source>
</evidence>
<evidence type="ECO:0000256" key="5">
    <source>
        <dbReference type="ARBA" id="ARBA00022840"/>
    </source>
</evidence>
<dbReference type="CDD" id="cd01167">
    <property type="entry name" value="bac_FRK"/>
    <property type="match status" value="1"/>
</dbReference>
<organism evidence="7">
    <name type="scientific">Sedimenticola thiotaurini</name>
    <dbReference type="NCBI Taxonomy" id="1543721"/>
    <lineage>
        <taxon>Bacteria</taxon>
        <taxon>Pseudomonadati</taxon>
        <taxon>Pseudomonadota</taxon>
        <taxon>Gammaproteobacteria</taxon>
        <taxon>Chromatiales</taxon>
        <taxon>Sedimenticolaceae</taxon>
        <taxon>Sedimenticola</taxon>
    </lineage>
</organism>
<comment type="caution">
    <text evidence="7">The sequence shown here is derived from an EMBL/GenBank/DDBJ whole genome shotgun (WGS) entry which is preliminary data.</text>
</comment>
<evidence type="ECO:0000256" key="3">
    <source>
        <dbReference type="ARBA" id="ARBA00022741"/>
    </source>
</evidence>
<evidence type="ECO:0000259" key="6">
    <source>
        <dbReference type="Pfam" id="PF00294"/>
    </source>
</evidence>
<comment type="similarity">
    <text evidence="1">Belongs to the carbohydrate kinase PfkB family.</text>
</comment>
<dbReference type="PANTHER" id="PTHR43085:SF1">
    <property type="entry name" value="PSEUDOURIDINE KINASE-RELATED"/>
    <property type="match status" value="1"/>
</dbReference>
<protein>
    <submittedName>
        <fullName evidence="7">Carbohydrate kinase</fullName>
    </submittedName>
</protein>
<keyword evidence="4 7" id="KW-0418">Kinase</keyword>
<dbReference type="PROSITE" id="PS00583">
    <property type="entry name" value="PFKB_KINASES_1"/>
    <property type="match status" value="1"/>
</dbReference>
<dbReference type="GO" id="GO:0005524">
    <property type="term" value="F:ATP binding"/>
    <property type="evidence" value="ECO:0007669"/>
    <property type="project" value="UniProtKB-KW"/>
</dbReference>
<evidence type="ECO:0000256" key="4">
    <source>
        <dbReference type="ARBA" id="ARBA00022777"/>
    </source>
</evidence>
<dbReference type="InterPro" id="IPR029056">
    <property type="entry name" value="Ribokinase-like"/>
</dbReference>
<proteinExistence type="inferred from homology"/>
<dbReference type="EMBL" id="DRKP01000078">
    <property type="protein sequence ID" value="HEB96184.1"/>
    <property type="molecule type" value="Genomic_DNA"/>
</dbReference>
<dbReference type="GO" id="GO:0016301">
    <property type="term" value="F:kinase activity"/>
    <property type="evidence" value="ECO:0007669"/>
    <property type="project" value="UniProtKB-KW"/>
</dbReference>
<dbReference type="Pfam" id="PF00294">
    <property type="entry name" value="PfkB"/>
    <property type="match status" value="1"/>
</dbReference>
<dbReference type="Proteomes" id="UP000886251">
    <property type="component" value="Unassembled WGS sequence"/>
</dbReference>
<evidence type="ECO:0000313" key="7">
    <source>
        <dbReference type="EMBL" id="HEB96184.1"/>
    </source>
</evidence>
<dbReference type="AlphaFoldDB" id="A0A831W320"/>
<reference evidence="7" key="1">
    <citation type="journal article" date="2020" name="mSystems">
        <title>Genome- and Community-Level Interaction Insights into Carbon Utilization and Element Cycling Functions of Hydrothermarchaeota in Hydrothermal Sediment.</title>
        <authorList>
            <person name="Zhou Z."/>
            <person name="Liu Y."/>
            <person name="Xu W."/>
            <person name="Pan J."/>
            <person name="Luo Z.H."/>
            <person name="Li M."/>
        </authorList>
    </citation>
    <scope>NUCLEOTIDE SEQUENCE [LARGE SCALE GENOMIC DNA]</scope>
    <source>
        <strain evidence="7">HyVt-443</strain>
    </source>
</reference>
<dbReference type="InterPro" id="IPR011611">
    <property type="entry name" value="PfkB_dom"/>
</dbReference>
<keyword evidence="5" id="KW-0067">ATP-binding</keyword>
<gene>
    <name evidence="7" type="ORF">ENI96_07115</name>
</gene>
<dbReference type="InterPro" id="IPR002173">
    <property type="entry name" value="Carboh/pur_kinase_PfkB_CS"/>
</dbReference>
<dbReference type="PANTHER" id="PTHR43085">
    <property type="entry name" value="HEXOKINASE FAMILY MEMBER"/>
    <property type="match status" value="1"/>
</dbReference>
<dbReference type="InterPro" id="IPR050306">
    <property type="entry name" value="PfkB_Carbo_kinase"/>
</dbReference>
<accession>A0A831W320</accession>
<dbReference type="SUPFAM" id="SSF53613">
    <property type="entry name" value="Ribokinase-like"/>
    <property type="match status" value="1"/>
</dbReference>
<name>A0A831W320_9GAMM</name>
<keyword evidence="3" id="KW-0547">Nucleotide-binding</keyword>
<sequence length="333" mass="36730">MPCRRWRPRGDDRKWWCRDAAGCRPSSAADLRLVHVRRGGNGPVNGRLCIFGEVLFDHFPDGRRVLGGAPFNVAWHLQAFGQRPHLISRVGRDPEGEAVRSAMRSWGMDTTGLQIDGRRPTGRVTVSLENGEPSYDIVHPCAYDAIGDLDGTPADCGLLYHGSLALRDDISRQSARKLKDRGAKLLFVDVNLRPPWWQREQVLAMVRQAHWVKLNHDELDLLSPATRGATGFLRDHGLQGLVVTHGAGGAELLTGDGGRYSVKPRAGIEVVDTVGAGDAFASVIILGLVRAWPLDITLQRAQEFASRLVGHRGATVADAAFYRPFITDWNLER</sequence>
<evidence type="ECO:0000256" key="2">
    <source>
        <dbReference type="ARBA" id="ARBA00022679"/>
    </source>
</evidence>
<dbReference type="Gene3D" id="3.40.1190.20">
    <property type="match status" value="1"/>
</dbReference>